<gene>
    <name evidence="1" type="ORF">CIL03_05770</name>
</gene>
<proteinExistence type="predicted"/>
<reference evidence="1 2" key="1">
    <citation type="submission" date="2017-08" db="EMBL/GenBank/DDBJ databases">
        <title>Virgibacillus indicus sp. nov. and Virgibacillus profoundi sp. nov, two moderately halophilic bacteria isolated from marine sediment by using the Microfluidic Streak Plate.</title>
        <authorList>
            <person name="Xu B."/>
            <person name="Hu B."/>
            <person name="Wang J."/>
            <person name="Zhu Y."/>
            <person name="Huang L."/>
            <person name="Du W."/>
            <person name="Huang Y."/>
        </authorList>
    </citation>
    <scope>NUCLEOTIDE SEQUENCE [LARGE SCALE GENOMIC DNA]</scope>
    <source>
        <strain evidence="1 2">IO3-P2-C2</strain>
    </source>
</reference>
<comment type="caution">
    <text evidence="1">The sequence shown here is derived from an EMBL/GenBank/DDBJ whole genome shotgun (WGS) entry which is preliminary data.</text>
</comment>
<protein>
    <recommendedName>
        <fullName evidence="3">Transcriptional regulator</fullName>
    </recommendedName>
</protein>
<dbReference type="Gene3D" id="3.30.70.270">
    <property type="match status" value="1"/>
</dbReference>
<name>A0A265ND52_9BACI</name>
<dbReference type="AlphaFoldDB" id="A0A265ND52"/>
<sequence length="430" mass="49831">MKVKIAVFASESVMKCFIKNSSQDNKIEIVPFLYKKAEEVNELIEKAIMCDLYLFAEPLSFFYAQEKIKKKKLPAVQVPFDEYMVLTSFYRLIYNHKQQLNRLSIDVYNRIHVEEVLRELDKKEQEIYTYSYCEEESIDPEEIVSFHQHLWDEGKIDYVLTSAEEIEYRLQEYGIPVSKMAIPMKNVHSAVEKAELMARVNQNSSALIIVGSIRIKNLIDIKLEKGELAAQKLLVNLYNILLNFSQETDASVLAGNNNEFFLFGTKKVLDHITNHYRDFPLLREMERTVHTPVEIGFGLGLTARQAEDHARLALEACSNSEHSSCFIVNDRQETIGPLGIKKQFDSSRLYQSLIHKARLNNELSYNFIDFITIRNNEPFSSNDIALYYRVTKRSAERTINKLLSGEVIKVVGEEKPYVKGRPRKLFTLNQ</sequence>
<accession>A0A265ND52</accession>
<dbReference type="EMBL" id="NPMS01000002">
    <property type="protein sequence ID" value="OZU89226.1"/>
    <property type="molecule type" value="Genomic_DNA"/>
</dbReference>
<evidence type="ECO:0000313" key="2">
    <source>
        <dbReference type="Proteomes" id="UP000216498"/>
    </source>
</evidence>
<evidence type="ECO:0008006" key="3">
    <source>
        <dbReference type="Google" id="ProtNLM"/>
    </source>
</evidence>
<dbReference type="OrthoDB" id="4986073at2"/>
<dbReference type="Proteomes" id="UP000216498">
    <property type="component" value="Unassembled WGS sequence"/>
</dbReference>
<dbReference type="InterPro" id="IPR043128">
    <property type="entry name" value="Rev_trsase/Diguanyl_cyclase"/>
</dbReference>
<keyword evidence="2" id="KW-1185">Reference proteome</keyword>
<dbReference type="RefSeq" id="WP_094884510.1">
    <property type="nucleotide sequence ID" value="NZ_NPMS01000002.1"/>
</dbReference>
<organism evidence="1 2">
    <name type="scientific">Virgibacillus indicus</name>
    <dbReference type="NCBI Taxonomy" id="2024554"/>
    <lineage>
        <taxon>Bacteria</taxon>
        <taxon>Bacillati</taxon>
        <taxon>Bacillota</taxon>
        <taxon>Bacilli</taxon>
        <taxon>Bacillales</taxon>
        <taxon>Bacillaceae</taxon>
        <taxon>Virgibacillus</taxon>
    </lineage>
</organism>
<evidence type="ECO:0000313" key="1">
    <source>
        <dbReference type="EMBL" id="OZU89226.1"/>
    </source>
</evidence>